<evidence type="ECO:0000313" key="4">
    <source>
        <dbReference type="RefSeq" id="XP_033463984.1"/>
    </source>
</evidence>
<dbReference type="InterPro" id="IPR055264">
    <property type="entry name" value="BOD1/SHG1_dom"/>
</dbReference>
<reference evidence="4" key="2">
    <citation type="submission" date="2020-04" db="EMBL/GenBank/DDBJ databases">
        <authorList>
            <consortium name="NCBI Genome Project"/>
        </authorList>
    </citation>
    <scope>NUCLEOTIDE SEQUENCE</scope>
    <source>
        <strain evidence="4">CBS 342.82</strain>
    </source>
</reference>
<evidence type="ECO:0000259" key="2">
    <source>
        <dbReference type="Pfam" id="PF05205"/>
    </source>
</evidence>
<organism evidence="4">
    <name type="scientific">Dissoconium aciculare CBS 342.82</name>
    <dbReference type="NCBI Taxonomy" id="1314786"/>
    <lineage>
        <taxon>Eukaryota</taxon>
        <taxon>Fungi</taxon>
        <taxon>Dikarya</taxon>
        <taxon>Ascomycota</taxon>
        <taxon>Pezizomycotina</taxon>
        <taxon>Dothideomycetes</taxon>
        <taxon>Dothideomycetidae</taxon>
        <taxon>Mycosphaerellales</taxon>
        <taxon>Dissoconiaceae</taxon>
        <taxon>Dissoconium</taxon>
    </lineage>
</organism>
<dbReference type="OrthoDB" id="5579731at2759"/>
<dbReference type="RefSeq" id="XP_033463984.1">
    <property type="nucleotide sequence ID" value="XM_033606903.1"/>
</dbReference>
<evidence type="ECO:0000313" key="3">
    <source>
        <dbReference type="Proteomes" id="UP000504637"/>
    </source>
</evidence>
<feature type="region of interest" description="Disordered" evidence="1">
    <location>
        <begin position="1"/>
        <end position="22"/>
    </location>
</feature>
<keyword evidence="3" id="KW-1185">Reference proteome</keyword>
<dbReference type="Pfam" id="PF05205">
    <property type="entry name" value="COMPASS-Shg1"/>
    <property type="match status" value="1"/>
</dbReference>
<dbReference type="Proteomes" id="UP000504637">
    <property type="component" value="Unplaced"/>
</dbReference>
<feature type="compositionally biased region" description="Pro residues" evidence="1">
    <location>
        <begin position="340"/>
        <end position="352"/>
    </location>
</feature>
<reference evidence="4" key="3">
    <citation type="submission" date="2025-08" db="UniProtKB">
        <authorList>
            <consortium name="RefSeq"/>
        </authorList>
    </citation>
    <scope>IDENTIFICATION</scope>
    <source>
        <strain evidence="4">CBS 342.82</strain>
    </source>
</reference>
<accession>A0A6J3MGF6</accession>
<sequence>MSGLDEFELPRRKKPKVSELPLSSMQRASIDSMLHTFKKKGEFDAMRKRALQQYNESAQRGMFEASLRTFTASEIDRDPLKYLKPDRRIAAPLLEGAAARADVYGKTEEDINRYIDQYIADAERILREIRVQDIGEDVAHEEYEKGRKSDEAYATEAEERRRDRARQHVEDEKKRKKAEATERKKKELEALAKKQEQLQKEMERLQREAKRRQEREAFKAAEKEKERERIRKYNEEREKQRKEAEEREKAIQVERERRQKELSEMEQKRIEAEALDLLLKDARKMSEKGRRPGLERSESMEPPPSLMRHQSAPRNAYSKDQMRAQGLMPTSLTLRKGDKPLPPSSSVPPPPEPESRSRPSRLRSPSPPRSRYSGGRRDPSPVDRHARRDKDRDRRATLYRDISAEREAWKARLREEGSSTIERPRDRERERERGQDRPRERERGRGGEGSVVGERSARSKSRESHRPRRDESRGSRRNRRDYRSPSRSPRRQRERDHDRRGFSPRPRRDRSRSPTVMDRHKPSGAPTGDARVERSREGTSSDRRPRDGDLDIRGGDRVRDRERDRDIDRRNSRFDERERERDRERPRSRGGDRERHGSGIGGRPSERQPERSRSRIRDRERERERESARGGKDRARDRSREREQYKARERARTPVKGKNASLAYGDADTPEKARTAASKSSSVTESQADRPAGPDRESGASGVVAAEASKPAQSEAPTVAPAAVDVEMQN</sequence>
<feature type="domain" description="BOD1/SHG1" evidence="2">
    <location>
        <begin position="33"/>
        <end position="134"/>
    </location>
</feature>
<dbReference type="AlphaFoldDB" id="A0A6J3MGF6"/>
<feature type="region of interest" description="Disordered" evidence="1">
    <location>
        <begin position="281"/>
        <end position="730"/>
    </location>
</feature>
<protein>
    <recommendedName>
        <fullName evidence="2">BOD1/SHG1 domain-containing protein</fullName>
    </recommendedName>
</protein>
<feature type="compositionally biased region" description="Basic and acidic residues" evidence="1">
    <location>
        <begin position="375"/>
        <end position="446"/>
    </location>
</feature>
<reference evidence="4" key="1">
    <citation type="submission" date="2020-01" db="EMBL/GenBank/DDBJ databases">
        <authorList>
            <consortium name="DOE Joint Genome Institute"/>
            <person name="Haridas S."/>
            <person name="Albert R."/>
            <person name="Binder M."/>
            <person name="Bloem J."/>
            <person name="Labutti K."/>
            <person name="Salamov A."/>
            <person name="Andreopoulos B."/>
            <person name="Baker S.E."/>
            <person name="Barry K."/>
            <person name="Bills G."/>
            <person name="Bluhm B.H."/>
            <person name="Cannon C."/>
            <person name="Castanera R."/>
            <person name="Culley D.E."/>
            <person name="Daum C."/>
            <person name="Ezra D."/>
            <person name="Gonzalez J.B."/>
            <person name="Henrissat B."/>
            <person name="Kuo A."/>
            <person name="Liang C."/>
            <person name="Lipzen A."/>
            <person name="Lutzoni F."/>
            <person name="Magnuson J."/>
            <person name="Mondo S."/>
            <person name="Nolan M."/>
            <person name="Ohm R."/>
            <person name="Pangilinan J."/>
            <person name="Park H.-J."/>
            <person name="Ramirez L."/>
            <person name="Alfaro M."/>
            <person name="Sun H."/>
            <person name="Tritt A."/>
            <person name="Yoshinaga Y."/>
            <person name="Zwiers L.-H."/>
            <person name="Turgeon B.G."/>
            <person name="Goodwin S.B."/>
            <person name="Spatafora J.W."/>
            <person name="Crous P.W."/>
            <person name="Grigoriev I.V."/>
        </authorList>
    </citation>
    <scope>NUCLEOTIDE SEQUENCE</scope>
    <source>
        <strain evidence="4">CBS 342.82</strain>
    </source>
</reference>
<name>A0A6J3MGF6_9PEZI</name>
<dbReference type="GeneID" id="54364703"/>
<feature type="compositionally biased region" description="Basic and acidic residues" evidence="1">
    <location>
        <begin position="281"/>
        <end position="299"/>
    </location>
</feature>
<feature type="compositionally biased region" description="Basic and acidic residues" evidence="1">
    <location>
        <begin position="530"/>
        <end position="597"/>
    </location>
</feature>
<proteinExistence type="predicted"/>
<feature type="region of interest" description="Disordered" evidence="1">
    <location>
        <begin position="142"/>
        <end position="266"/>
    </location>
</feature>
<feature type="compositionally biased region" description="Polar residues" evidence="1">
    <location>
        <begin position="677"/>
        <end position="686"/>
    </location>
</feature>
<feature type="compositionally biased region" description="Basic and acidic residues" evidence="1">
    <location>
        <begin position="491"/>
        <end position="501"/>
    </location>
</feature>
<feature type="compositionally biased region" description="Basic and acidic residues" evidence="1">
    <location>
        <begin position="604"/>
        <end position="652"/>
    </location>
</feature>
<gene>
    <name evidence="4" type="ORF">K489DRAFT_397310</name>
</gene>
<feature type="compositionally biased region" description="Basic and acidic residues" evidence="1">
    <location>
        <begin position="455"/>
        <end position="474"/>
    </location>
</feature>
<evidence type="ECO:0000256" key="1">
    <source>
        <dbReference type="SAM" id="MobiDB-lite"/>
    </source>
</evidence>
<feature type="compositionally biased region" description="Low complexity" evidence="1">
    <location>
        <begin position="699"/>
        <end position="709"/>
    </location>
</feature>